<evidence type="ECO:0000313" key="3">
    <source>
        <dbReference type="EMBL" id="PVU99581.1"/>
    </source>
</evidence>
<gene>
    <name evidence="3" type="ORF">BB559_000581</name>
</gene>
<feature type="signal peptide" evidence="2">
    <location>
        <begin position="1"/>
        <end position="17"/>
    </location>
</feature>
<feature type="compositionally biased region" description="Basic residues" evidence="1">
    <location>
        <begin position="171"/>
        <end position="181"/>
    </location>
</feature>
<feature type="chain" id="PRO_5015434279" evidence="2">
    <location>
        <begin position="18"/>
        <end position="192"/>
    </location>
</feature>
<feature type="compositionally biased region" description="Basic and acidic residues" evidence="1">
    <location>
        <begin position="182"/>
        <end position="192"/>
    </location>
</feature>
<dbReference type="AlphaFoldDB" id="A0A2T9Z4V4"/>
<organism evidence="3 4">
    <name type="scientific">Furculomyces boomerangus</name>
    <dbReference type="NCBI Taxonomy" id="61424"/>
    <lineage>
        <taxon>Eukaryota</taxon>
        <taxon>Fungi</taxon>
        <taxon>Fungi incertae sedis</taxon>
        <taxon>Zoopagomycota</taxon>
        <taxon>Kickxellomycotina</taxon>
        <taxon>Harpellomycetes</taxon>
        <taxon>Harpellales</taxon>
        <taxon>Harpellaceae</taxon>
        <taxon>Furculomyces</taxon>
    </lineage>
</organism>
<dbReference type="EMBL" id="MBFT01000028">
    <property type="protein sequence ID" value="PVU99581.1"/>
    <property type="molecule type" value="Genomic_DNA"/>
</dbReference>
<protein>
    <submittedName>
        <fullName evidence="3">Uncharacterized protein</fullName>
    </submittedName>
</protein>
<keyword evidence="2" id="KW-0732">Signal</keyword>
<evidence type="ECO:0000313" key="4">
    <source>
        <dbReference type="Proteomes" id="UP000245699"/>
    </source>
</evidence>
<comment type="caution">
    <text evidence="3">The sequence shown here is derived from an EMBL/GenBank/DDBJ whole genome shotgun (WGS) entry which is preliminary data.</text>
</comment>
<reference evidence="3 4" key="1">
    <citation type="journal article" date="2018" name="MBio">
        <title>Comparative Genomics Reveals the Core Gene Toolbox for the Fungus-Insect Symbiosis.</title>
        <authorList>
            <person name="Wang Y."/>
            <person name="Stata M."/>
            <person name="Wang W."/>
            <person name="Stajich J.E."/>
            <person name="White M.M."/>
            <person name="Moncalvo J.M."/>
        </authorList>
    </citation>
    <scope>NUCLEOTIDE SEQUENCE [LARGE SCALE GENOMIC DNA]</scope>
    <source>
        <strain evidence="3 4">AUS-77-4</strain>
    </source>
</reference>
<evidence type="ECO:0000256" key="1">
    <source>
        <dbReference type="SAM" id="MobiDB-lite"/>
    </source>
</evidence>
<keyword evidence="4" id="KW-1185">Reference proteome</keyword>
<dbReference type="Proteomes" id="UP000245699">
    <property type="component" value="Unassembled WGS sequence"/>
</dbReference>
<proteinExistence type="predicted"/>
<evidence type="ECO:0000256" key="2">
    <source>
        <dbReference type="SAM" id="SignalP"/>
    </source>
</evidence>
<sequence length="192" mass="22249">MKYAFTLGLISLALVSAQYEHDENYNNMDNYDDNDFGYYQAPVSAPAVGTAPRNVTLDTKKGRKKFLKHLEKKCIKHGPKKIARKEKKCKAKAKKRCTKKLAKVKDTDPKYEEKLTKCIAKKEKKCEKKAAKRTARLEKSCKRMRRKWGYKMAVYFNPSLKAKFRARMKARKAARKARKAAKKAEHKTEQKA</sequence>
<name>A0A2T9Z4V4_9FUNG</name>
<feature type="region of interest" description="Disordered" evidence="1">
    <location>
        <begin position="171"/>
        <end position="192"/>
    </location>
</feature>
<accession>A0A2T9Z4V4</accession>